<dbReference type="Gene3D" id="1.10.132.50">
    <property type="entry name" value="ATP synthase (C/AC39) subunit, domain 3"/>
    <property type="match status" value="1"/>
</dbReference>
<dbReference type="OrthoDB" id="9997086at2"/>
<dbReference type="EMBL" id="LR215048">
    <property type="protein sequence ID" value="VEU80141.1"/>
    <property type="molecule type" value="Genomic_DNA"/>
</dbReference>
<dbReference type="Gene3D" id="1.20.1690.10">
    <property type="entry name" value="V-type ATP synthase subunit C domain"/>
    <property type="match status" value="2"/>
</dbReference>
<dbReference type="KEGG" id="aaxa:NCTC10138_00498"/>
<proteinExistence type="predicted"/>
<protein>
    <recommendedName>
        <fullName evidence="3">V-type ATP synthase subunit C</fullName>
    </recommendedName>
</protein>
<dbReference type="Proteomes" id="UP000289841">
    <property type="component" value="Chromosome"/>
</dbReference>
<name>A0A449BCG6_HAPAX</name>
<evidence type="ECO:0000313" key="2">
    <source>
        <dbReference type="Proteomes" id="UP000289841"/>
    </source>
</evidence>
<dbReference type="AlphaFoldDB" id="A0A449BCG6"/>
<reference evidence="1 2" key="1">
    <citation type="submission" date="2019-01" db="EMBL/GenBank/DDBJ databases">
        <authorList>
            <consortium name="Pathogen Informatics"/>
        </authorList>
    </citation>
    <scope>NUCLEOTIDE SEQUENCE [LARGE SCALE GENOMIC DNA]</scope>
    <source>
        <strain evidence="1 2">NCTC10138</strain>
    </source>
</reference>
<dbReference type="InterPro" id="IPR035067">
    <property type="entry name" value="V-type_ATPase_csu/dsu"/>
</dbReference>
<gene>
    <name evidence="1" type="ORF">NCTC10138_00498</name>
</gene>
<keyword evidence="2" id="KW-1185">Reference proteome</keyword>
<dbReference type="STRING" id="1278311.GCA_000428705_00876"/>
<accession>A0A449BCG6</accession>
<evidence type="ECO:0008006" key="3">
    <source>
        <dbReference type="Google" id="ProtNLM"/>
    </source>
</evidence>
<sequence>MDINFLNGVYNVKVDSMLSDDDFNTLKRLEKSLFFKYLKTKDYGFGSKYHSLDEIIAQEIINTKLELESYTDEKIISFVFYLEHDLTNIKIVFKELKYNVVSTMYDNVGNFPNEALHQFFKYDNKALLPNEVYELFDRIKLIDSKNIQETLQNIEKCVYDFYDEYLNKKKTYYPLKAYLEYDKVVSNLKTLLRLRNRNTSLNDFKDALLNESIVGIDNWVNAYELPEREMVNKLSMYFDDFVIDGINDFLKNNDANELEYVFLDYYDEKLKELTYDDNSIAAILYYLHLKRVETFKLREMYYEK</sequence>
<dbReference type="RefSeq" id="WP_035375948.1">
    <property type="nucleotide sequence ID" value="NZ_LR215048.1"/>
</dbReference>
<organism evidence="1 2">
    <name type="scientific">Haploplasma axanthum</name>
    <name type="common">Acholeplasma axanthum</name>
    <dbReference type="NCBI Taxonomy" id="29552"/>
    <lineage>
        <taxon>Bacteria</taxon>
        <taxon>Bacillati</taxon>
        <taxon>Mycoplasmatota</taxon>
        <taxon>Mollicutes</taxon>
        <taxon>Acholeplasmatales</taxon>
        <taxon>Acholeplasmataceae</taxon>
        <taxon>Haploplasma</taxon>
    </lineage>
</organism>
<dbReference type="SUPFAM" id="SSF103486">
    <property type="entry name" value="V-type ATP synthase subunit C"/>
    <property type="match status" value="1"/>
</dbReference>
<dbReference type="InterPro" id="IPR036079">
    <property type="entry name" value="ATPase_csu/dsu_sf"/>
</dbReference>
<dbReference type="InterPro" id="IPR044911">
    <property type="entry name" value="V-type_ATPase_csu/dsu_dom_3"/>
</dbReference>
<evidence type="ECO:0000313" key="1">
    <source>
        <dbReference type="EMBL" id="VEU80141.1"/>
    </source>
</evidence>